<dbReference type="InterPro" id="IPR018108">
    <property type="entry name" value="MCP_transmembrane"/>
</dbReference>
<feature type="repeat" description="Solcar" evidence="10">
    <location>
        <begin position="152"/>
        <end position="240"/>
    </location>
</feature>
<evidence type="ECO:0000256" key="12">
    <source>
        <dbReference type="SAM" id="Phobius"/>
    </source>
</evidence>
<feature type="repeat" description="Solcar" evidence="10">
    <location>
        <begin position="9"/>
        <end position="143"/>
    </location>
</feature>
<feature type="transmembrane region" description="Helical" evidence="12">
    <location>
        <begin position="12"/>
        <end position="32"/>
    </location>
</feature>
<evidence type="ECO:0000256" key="11">
    <source>
        <dbReference type="RuleBase" id="RU000488"/>
    </source>
</evidence>
<evidence type="ECO:0000256" key="7">
    <source>
        <dbReference type="ARBA" id="ARBA00022989"/>
    </source>
</evidence>
<keyword evidence="5" id="KW-0677">Repeat</keyword>
<comment type="caution">
    <text evidence="13">The sequence shown here is derived from an EMBL/GenBank/DDBJ whole genome shotgun (WGS) entry which is preliminary data.</text>
</comment>
<evidence type="ECO:0000313" key="14">
    <source>
        <dbReference type="Proteomes" id="UP000603453"/>
    </source>
</evidence>
<dbReference type="GO" id="GO:0005743">
    <property type="term" value="C:mitochondrial inner membrane"/>
    <property type="evidence" value="ECO:0007669"/>
    <property type="project" value="UniProtKB-SubCell"/>
</dbReference>
<keyword evidence="4 10" id="KW-0812">Transmembrane</keyword>
<name>A0A8H7QU96_9FUNG</name>
<evidence type="ECO:0000256" key="10">
    <source>
        <dbReference type="PROSITE-ProRule" id="PRU00282"/>
    </source>
</evidence>
<keyword evidence="14" id="KW-1185">Reference proteome</keyword>
<dbReference type="AlphaFoldDB" id="A0A8H7QU96"/>
<comment type="similarity">
    <text evidence="2 11">Belongs to the mitochondrial carrier (TC 2.A.29) family.</text>
</comment>
<evidence type="ECO:0000256" key="4">
    <source>
        <dbReference type="ARBA" id="ARBA00022692"/>
    </source>
</evidence>
<protein>
    <recommendedName>
        <fullName evidence="15">Solute carrier family 25 member 40</fullName>
    </recommendedName>
</protein>
<dbReference type="GO" id="GO:1990542">
    <property type="term" value="P:mitochondrial transmembrane transport"/>
    <property type="evidence" value="ECO:0007669"/>
    <property type="project" value="InterPro"/>
</dbReference>
<evidence type="ECO:0000256" key="2">
    <source>
        <dbReference type="ARBA" id="ARBA00006375"/>
    </source>
</evidence>
<evidence type="ECO:0000256" key="1">
    <source>
        <dbReference type="ARBA" id="ARBA00004448"/>
    </source>
</evidence>
<gene>
    <name evidence="13" type="ORF">INT47_003549</name>
</gene>
<dbReference type="PANTHER" id="PTHR45760:SF2">
    <property type="entry name" value="FI19922P1-RELATED"/>
    <property type="match status" value="1"/>
</dbReference>
<dbReference type="Proteomes" id="UP000603453">
    <property type="component" value="Unassembled WGS sequence"/>
</dbReference>
<evidence type="ECO:0000256" key="8">
    <source>
        <dbReference type="ARBA" id="ARBA00023128"/>
    </source>
</evidence>
<dbReference type="PROSITE" id="PS50920">
    <property type="entry name" value="SOLCAR"/>
    <property type="match status" value="3"/>
</dbReference>
<comment type="subcellular location">
    <subcellularLocation>
        <location evidence="1">Mitochondrion inner membrane</location>
        <topology evidence="1">Multi-pass membrane protein</topology>
    </subcellularLocation>
</comment>
<dbReference type="SUPFAM" id="SSF103506">
    <property type="entry name" value="Mitochondrial carrier"/>
    <property type="match status" value="1"/>
</dbReference>
<evidence type="ECO:0000256" key="6">
    <source>
        <dbReference type="ARBA" id="ARBA00022792"/>
    </source>
</evidence>
<dbReference type="PANTHER" id="PTHR45760">
    <property type="entry name" value="FI19922P1-RELATED"/>
    <property type="match status" value="1"/>
</dbReference>
<sequence>MSTYTTTSTEKLLSACGGALVTSIMVTPMDVIKMRLQTQNVYTPLAKNTCCLTFDRCTLTQAMKFTKKTFSSRGKVQVAKLHECALQRTPINSQIFKGTFDGIYKIVKYEGVAALWKGLSPALLMSVPANVIYFVGYDYLKDIIQPFTQSNQADYSPLLAGAFARTVAVTMISPIELFRTRLQATATTGVNDFKHVLDGVRNMVLKDGSKALWRGLPPTLWRDVPFSAIYWMGYEKCKVALESSNRLAFSELEVSFAAGAISGMFAAAITTPFDVAKTRRQVDVGRETPSLGDSRVPAILKQIYQQDGIRGLFRGLTPRVAKIGPSCAIMVSSYEMGKIFFSKQKEL</sequence>
<evidence type="ECO:0000256" key="3">
    <source>
        <dbReference type="ARBA" id="ARBA00022448"/>
    </source>
</evidence>
<dbReference type="OrthoDB" id="1747031at2759"/>
<keyword evidence="8" id="KW-0496">Mitochondrion</keyword>
<dbReference type="Gene3D" id="1.50.40.10">
    <property type="entry name" value="Mitochondrial carrier domain"/>
    <property type="match status" value="1"/>
</dbReference>
<dbReference type="InterPro" id="IPR045315">
    <property type="entry name" value="Mtm1-like"/>
</dbReference>
<keyword evidence="9 10" id="KW-0472">Membrane</keyword>
<evidence type="ECO:0000256" key="5">
    <source>
        <dbReference type="ARBA" id="ARBA00022737"/>
    </source>
</evidence>
<dbReference type="Pfam" id="PF00153">
    <property type="entry name" value="Mito_carr"/>
    <property type="match status" value="3"/>
</dbReference>
<keyword evidence="6" id="KW-0999">Mitochondrion inner membrane</keyword>
<dbReference type="EMBL" id="JAEPRD010000120">
    <property type="protein sequence ID" value="KAG2197880.1"/>
    <property type="molecule type" value="Genomic_DNA"/>
</dbReference>
<evidence type="ECO:0008006" key="15">
    <source>
        <dbReference type="Google" id="ProtNLM"/>
    </source>
</evidence>
<feature type="repeat" description="Solcar" evidence="10">
    <location>
        <begin position="250"/>
        <end position="340"/>
    </location>
</feature>
<keyword evidence="7 12" id="KW-1133">Transmembrane helix</keyword>
<reference evidence="13" key="1">
    <citation type="submission" date="2020-12" db="EMBL/GenBank/DDBJ databases">
        <title>Metabolic potential, ecology and presence of endohyphal bacteria is reflected in genomic diversity of Mucoromycotina.</title>
        <authorList>
            <person name="Muszewska A."/>
            <person name="Okrasinska A."/>
            <person name="Steczkiewicz K."/>
            <person name="Drgas O."/>
            <person name="Orlowska M."/>
            <person name="Perlinska-Lenart U."/>
            <person name="Aleksandrzak-Piekarczyk T."/>
            <person name="Szatraj K."/>
            <person name="Zielenkiewicz U."/>
            <person name="Pilsyk S."/>
            <person name="Malc E."/>
            <person name="Mieczkowski P."/>
            <person name="Kruszewska J.S."/>
            <person name="Biernat P."/>
            <person name="Pawlowska J."/>
        </authorList>
    </citation>
    <scope>NUCLEOTIDE SEQUENCE</scope>
    <source>
        <strain evidence="13">WA0000017839</strain>
    </source>
</reference>
<keyword evidence="3 11" id="KW-0813">Transport</keyword>
<evidence type="ECO:0000256" key="9">
    <source>
        <dbReference type="ARBA" id="ARBA00023136"/>
    </source>
</evidence>
<accession>A0A8H7QU96</accession>
<organism evidence="13 14">
    <name type="scientific">Mucor saturninus</name>
    <dbReference type="NCBI Taxonomy" id="64648"/>
    <lineage>
        <taxon>Eukaryota</taxon>
        <taxon>Fungi</taxon>
        <taxon>Fungi incertae sedis</taxon>
        <taxon>Mucoromycota</taxon>
        <taxon>Mucoromycotina</taxon>
        <taxon>Mucoromycetes</taxon>
        <taxon>Mucorales</taxon>
        <taxon>Mucorineae</taxon>
        <taxon>Mucoraceae</taxon>
        <taxon>Mucor</taxon>
    </lineage>
</organism>
<dbReference type="InterPro" id="IPR023395">
    <property type="entry name" value="MCP_dom_sf"/>
</dbReference>
<evidence type="ECO:0000313" key="13">
    <source>
        <dbReference type="EMBL" id="KAG2197880.1"/>
    </source>
</evidence>
<proteinExistence type="inferred from homology"/>